<evidence type="ECO:0000313" key="3">
    <source>
        <dbReference type="Proteomes" id="UP000192513"/>
    </source>
</evidence>
<dbReference type="PANTHER" id="PTHR30137">
    <property type="entry name" value="LUCIFERASE-LIKE MONOOXYGENASE"/>
    <property type="match status" value="1"/>
</dbReference>
<keyword evidence="2" id="KW-0560">Oxidoreductase</keyword>
<dbReference type="Gene3D" id="3.20.20.30">
    <property type="entry name" value="Luciferase-like domain"/>
    <property type="match status" value="1"/>
</dbReference>
<accession>A0A1X0I552</accession>
<dbReference type="Pfam" id="PF00296">
    <property type="entry name" value="Bac_luciferase"/>
    <property type="match status" value="1"/>
</dbReference>
<dbReference type="RefSeq" id="WP_083174131.1">
    <property type="nucleotide sequence ID" value="NZ_AP022619.1"/>
</dbReference>
<dbReference type="InterPro" id="IPR036661">
    <property type="entry name" value="Luciferase-like_sf"/>
</dbReference>
<reference evidence="2 3" key="1">
    <citation type="submission" date="2017-02" db="EMBL/GenBank/DDBJ databases">
        <title>The new phylogeny of genus Mycobacterium.</title>
        <authorList>
            <person name="Tortoli E."/>
            <person name="Trovato A."/>
            <person name="Cirillo D.M."/>
        </authorList>
    </citation>
    <scope>NUCLEOTIDE SEQUENCE [LARGE SCALE GENOMIC DNA]</scope>
    <source>
        <strain evidence="2 3">DSM 45000</strain>
    </source>
</reference>
<dbReference type="OrthoDB" id="7903015at2"/>
<gene>
    <name evidence="2" type="ORF">BST39_22380</name>
</gene>
<dbReference type="EMBL" id="MVIE01000037">
    <property type="protein sequence ID" value="ORB35441.1"/>
    <property type="molecule type" value="Genomic_DNA"/>
</dbReference>
<comment type="caution">
    <text evidence="2">The sequence shown here is derived from an EMBL/GenBank/DDBJ whole genome shotgun (WGS) entry which is preliminary data.</text>
</comment>
<dbReference type="InterPro" id="IPR050766">
    <property type="entry name" value="Bact_Lucif_Oxidored"/>
</dbReference>
<dbReference type="STRING" id="590652.BST39_22380"/>
<dbReference type="Proteomes" id="UP000192513">
    <property type="component" value="Unassembled WGS sequence"/>
</dbReference>
<proteinExistence type="predicted"/>
<keyword evidence="3" id="KW-1185">Reference proteome</keyword>
<dbReference type="InterPro" id="IPR011251">
    <property type="entry name" value="Luciferase-like_dom"/>
</dbReference>
<protein>
    <submittedName>
        <fullName evidence="2">Alkane 1-monooxygenase</fullName>
    </submittedName>
</protein>
<dbReference type="GO" id="GO:0004497">
    <property type="term" value="F:monooxygenase activity"/>
    <property type="evidence" value="ECO:0007669"/>
    <property type="project" value="UniProtKB-KW"/>
</dbReference>
<dbReference type="GO" id="GO:0016705">
    <property type="term" value="F:oxidoreductase activity, acting on paired donors, with incorporation or reduction of molecular oxygen"/>
    <property type="evidence" value="ECO:0007669"/>
    <property type="project" value="InterPro"/>
</dbReference>
<dbReference type="PANTHER" id="PTHR30137:SF6">
    <property type="entry name" value="LUCIFERASE-LIKE MONOOXYGENASE"/>
    <property type="match status" value="1"/>
</dbReference>
<dbReference type="SUPFAM" id="SSF51679">
    <property type="entry name" value="Bacterial luciferase-like"/>
    <property type="match status" value="1"/>
</dbReference>
<dbReference type="AlphaFoldDB" id="A0A1X0I552"/>
<name>A0A1X0I552_9MYCO</name>
<sequence length="368" mass="41289">MHVGKSVFFQNPDEDRSDSALYKHEIALAEQAEPLGFESFWIAEHHFGGYDVSPNTLQLLTYLAAKTKHVRLGSSVVVLPWHEPLRVAEELSVLDHLSNGRLLFGIGRGLGRHEFEGFRLNMGESRQRFQEYAKGILNAFDTGIIESEGELWKQPPVQLRPQPLAPLRNRTYASSVSPESMDIVAELGAGIMVIAQKPWDVTVADVTKYHDRFVELNGYEPPKPLLMSFVIVHESSAAAQELHEQYHYRYAKSTFDWYEFSNPGLAKVPGYEYYGKFAANIEKHGADNFVKFLAELQVYGTPDEVVEQLTDHVRRIDGVGMTAVLSFAGMSPEIATANQELFAEKVLPRLKTIDPERALPPIAVPAHA</sequence>
<evidence type="ECO:0000313" key="2">
    <source>
        <dbReference type="EMBL" id="ORB35441.1"/>
    </source>
</evidence>
<evidence type="ECO:0000259" key="1">
    <source>
        <dbReference type="Pfam" id="PF00296"/>
    </source>
</evidence>
<dbReference type="GO" id="GO:0005829">
    <property type="term" value="C:cytosol"/>
    <property type="evidence" value="ECO:0007669"/>
    <property type="project" value="TreeGrafter"/>
</dbReference>
<feature type="domain" description="Luciferase-like" evidence="1">
    <location>
        <begin position="1"/>
        <end position="311"/>
    </location>
</feature>
<organism evidence="2 3">
    <name type="scientific">Mycobacterium paraseoulense</name>
    <dbReference type="NCBI Taxonomy" id="590652"/>
    <lineage>
        <taxon>Bacteria</taxon>
        <taxon>Bacillati</taxon>
        <taxon>Actinomycetota</taxon>
        <taxon>Actinomycetes</taxon>
        <taxon>Mycobacteriales</taxon>
        <taxon>Mycobacteriaceae</taxon>
        <taxon>Mycobacterium</taxon>
    </lineage>
</organism>
<keyword evidence="2" id="KW-0503">Monooxygenase</keyword>